<feature type="compositionally biased region" description="Basic and acidic residues" evidence="1">
    <location>
        <begin position="76"/>
        <end position="91"/>
    </location>
</feature>
<dbReference type="OrthoDB" id="653441at2759"/>
<accession>A0A7I8KDN7</accession>
<feature type="compositionally biased region" description="Acidic residues" evidence="1">
    <location>
        <begin position="65"/>
        <end position="75"/>
    </location>
</feature>
<dbReference type="EMBL" id="LR743592">
    <property type="protein sequence ID" value="CAA2619824.1"/>
    <property type="molecule type" value="Genomic_DNA"/>
</dbReference>
<dbReference type="PANTHER" id="PTHR37194:SF2">
    <property type="entry name" value="T2E6.7-RELATED"/>
    <property type="match status" value="1"/>
</dbReference>
<evidence type="ECO:0000313" key="3">
    <source>
        <dbReference type="EMBL" id="CAA7395887.1"/>
    </source>
</evidence>
<dbReference type="AlphaFoldDB" id="A0A7I8KDN7"/>
<organism evidence="3 4">
    <name type="scientific">Spirodela intermedia</name>
    <name type="common">Intermediate duckweed</name>
    <dbReference type="NCBI Taxonomy" id="51605"/>
    <lineage>
        <taxon>Eukaryota</taxon>
        <taxon>Viridiplantae</taxon>
        <taxon>Streptophyta</taxon>
        <taxon>Embryophyta</taxon>
        <taxon>Tracheophyta</taxon>
        <taxon>Spermatophyta</taxon>
        <taxon>Magnoliopsida</taxon>
        <taxon>Liliopsida</taxon>
        <taxon>Araceae</taxon>
        <taxon>Lemnoideae</taxon>
        <taxon>Spirodela</taxon>
    </lineage>
</organism>
<gene>
    <name evidence="2" type="ORF">SI7747_05005993</name>
    <name evidence="3" type="ORF">SI8410_05006550</name>
</gene>
<feature type="region of interest" description="Disordered" evidence="1">
    <location>
        <begin position="60"/>
        <end position="91"/>
    </location>
</feature>
<protein>
    <submittedName>
        <fullName evidence="3">Uncharacterized protein</fullName>
    </submittedName>
</protein>
<dbReference type="EMBL" id="LR746268">
    <property type="protein sequence ID" value="CAA7395887.1"/>
    <property type="molecule type" value="Genomic_DNA"/>
</dbReference>
<evidence type="ECO:0000313" key="4">
    <source>
        <dbReference type="Proteomes" id="UP000663760"/>
    </source>
</evidence>
<dbReference type="PANTHER" id="PTHR37194">
    <property type="entry name" value="T2E6.7-RELATED"/>
    <property type="match status" value="1"/>
</dbReference>
<evidence type="ECO:0000313" key="2">
    <source>
        <dbReference type="EMBL" id="CAA2619824.1"/>
    </source>
</evidence>
<proteinExistence type="predicted"/>
<dbReference type="Proteomes" id="UP000663760">
    <property type="component" value="Chromosome 5"/>
</dbReference>
<keyword evidence="4" id="KW-1185">Reference proteome</keyword>
<name>A0A7I8KDN7_SPIIN</name>
<sequence length="91" mass="9606">MDSTCGDSLPSSGARVRVFLRLGSESHSVHSGAGGLLSQQLAEVKEESMKILKSFIASHNVPDQVPDELADGAAEDEGRGTDDNPPKKSKK</sequence>
<evidence type="ECO:0000256" key="1">
    <source>
        <dbReference type="SAM" id="MobiDB-lite"/>
    </source>
</evidence>
<reference evidence="3" key="1">
    <citation type="submission" date="2020-02" db="EMBL/GenBank/DDBJ databases">
        <authorList>
            <person name="Scholz U."/>
            <person name="Mascher M."/>
            <person name="Fiebig A."/>
        </authorList>
    </citation>
    <scope>NUCLEOTIDE SEQUENCE</scope>
</reference>